<feature type="domain" description="Phosphotyrosine protein phosphatase I" evidence="6">
    <location>
        <begin position="2"/>
        <end position="146"/>
    </location>
</feature>
<organism evidence="7 8">
    <name type="scientific">Pueribacillus theae</name>
    <dbReference type="NCBI Taxonomy" id="2171751"/>
    <lineage>
        <taxon>Bacteria</taxon>
        <taxon>Bacillati</taxon>
        <taxon>Bacillota</taxon>
        <taxon>Bacilli</taxon>
        <taxon>Bacillales</taxon>
        <taxon>Bacillaceae</taxon>
        <taxon>Pueribacillus</taxon>
    </lineage>
</organism>
<keyword evidence="2" id="KW-0378">Hydrolase</keyword>
<keyword evidence="8" id="KW-1185">Reference proteome</keyword>
<evidence type="ECO:0000313" key="8">
    <source>
        <dbReference type="Proteomes" id="UP000245998"/>
    </source>
</evidence>
<dbReference type="Proteomes" id="UP000245998">
    <property type="component" value="Unassembled WGS sequence"/>
</dbReference>
<gene>
    <name evidence="7" type="ORF">DCC39_08865</name>
</gene>
<dbReference type="SMART" id="SM00226">
    <property type="entry name" value="LMWPc"/>
    <property type="match status" value="1"/>
</dbReference>
<dbReference type="InterPro" id="IPR050438">
    <property type="entry name" value="LMW_PTPase"/>
</dbReference>
<dbReference type="GO" id="GO:0004725">
    <property type="term" value="F:protein tyrosine phosphatase activity"/>
    <property type="evidence" value="ECO:0007669"/>
    <property type="project" value="InterPro"/>
</dbReference>
<evidence type="ECO:0000256" key="5">
    <source>
        <dbReference type="SAM" id="Coils"/>
    </source>
</evidence>
<dbReference type="PRINTS" id="PR00719">
    <property type="entry name" value="LMWPTPASE"/>
</dbReference>
<feature type="coiled-coil region" evidence="5">
    <location>
        <begin position="126"/>
        <end position="153"/>
    </location>
</feature>
<proteinExistence type="inferred from homology"/>
<dbReference type="AlphaFoldDB" id="A0A2U1K4L4"/>
<dbReference type="SUPFAM" id="SSF52788">
    <property type="entry name" value="Phosphotyrosine protein phosphatases I"/>
    <property type="match status" value="1"/>
</dbReference>
<comment type="caution">
    <text evidence="7">The sequence shown here is derived from an EMBL/GenBank/DDBJ whole genome shotgun (WGS) entry which is preliminary data.</text>
</comment>
<dbReference type="OrthoDB" id="9784339at2"/>
<dbReference type="CDD" id="cd16344">
    <property type="entry name" value="LMWPAP"/>
    <property type="match status" value="1"/>
</dbReference>
<evidence type="ECO:0000256" key="1">
    <source>
        <dbReference type="ARBA" id="ARBA00011063"/>
    </source>
</evidence>
<dbReference type="PANTHER" id="PTHR11717:SF31">
    <property type="entry name" value="LOW MOLECULAR WEIGHT PROTEIN-TYROSINE-PHOSPHATASE ETP-RELATED"/>
    <property type="match status" value="1"/>
</dbReference>
<feature type="active site" description="Proton donor" evidence="4">
    <location>
        <position position="120"/>
    </location>
</feature>
<evidence type="ECO:0000256" key="3">
    <source>
        <dbReference type="ARBA" id="ARBA00022912"/>
    </source>
</evidence>
<feature type="active site" evidence="4">
    <location>
        <position position="14"/>
    </location>
</feature>
<dbReference type="InterPro" id="IPR036196">
    <property type="entry name" value="Ptyr_pPase_sf"/>
</dbReference>
<accession>A0A2U1K4L4</accession>
<evidence type="ECO:0000256" key="4">
    <source>
        <dbReference type="PIRSR" id="PIRSR617867-1"/>
    </source>
</evidence>
<dbReference type="Pfam" id="PF01451">
    <property type="entry name" value="LMWPc"/>
    <property type="match status" value="1"/>
</dbReference>
<dbReference type="RefSeq" id="WP_116554532.1">
    <property type="nucleotide sequence ID" value="NZ_QCZG01000015.1"/>
</dbReference>
<evidence type="ECO:0000256" key="2">
    <source>
        <dbReference type="ARBA" id="ARBA00022801"/>
    </source>
</evidence>
<evidence type="ECO:0000313" key="7">
    <source>
        <dbReference type="EMBL" id="PWA11888.1"/>
    </source>
</evidence>
<dbReference type="EMBL" id="QCZG01000015">
    <property type="protein sequence ID" value="PWA11888.1"/>
    <property type="molecule type" value="Genomic_DNA"/>
</dbReference>
<reference evidence="7 8" key="1">
    <citation type="submission" date="2018-04" db="EMBL/GenBank/DDBJ databases">
        <title>Camelliibacillus theae gen. nov., sp. nov., isolated from Pu'er tea.</title>
        <authorList>
            <person name="Niu L."/>
        </authorList>
    </citation>
    <scope>NUCLEOTIDE SEQUENCE [LARGE SCALE GENOMIC DNA]</scope>
    <source>
        <strain evidence="7 8">T8</strain>
    </source>
</reference>
<dbReference type="InterPro" id="IPR023485">
    <property type="entry name" value="Ptyr_pPase"/>
</dbReference>
<feature type="active site" description="Nucleophile" evidence="4">
    <location>
        <position position="8"/>
    </location>
</feature>
<protein>
    <submittedName>
        <fullName evidence="7">Low molecular weight protein arginine phosphatase</fullName>
    </submittedName>
</protein>
<dbReference type="PANTHER" id="PTHR11717">
    <property type="entry name" value="LOW MOLECULAR WEIGHT PROTEIN TYROSINE PHOSPHATASE"/>
    <property type="match status" value="1"/>
</dbReference>
<dbReference type="InterPro" id="IPR017867">
    <property type="entry name" value="Tyr_phospatase_low_mol_wt"/>
</dbReference>
<dbReference type="Gene3D" id="3.40.50.2300">
    <property type="match status" value="1"/>
</dbReference>
<sequence>MQNILFVCTGNTCRSPMAEALLKHKNKNVNVQSAGLFACRGGTANPNTVQVLKEKGILCEHRTQQMNKTLAEWADLILTMTSSHKQMIHVEFPEYASKVHTFKQFLEEDKKSTGSFDISDPYGGSIETYRQTMLELETLVDKLIKKMNHIEREES</sequence>
<evidence type="ECO:0000259" key="6">
    <source>
        <dbReference type="SMART" id="SM00226"/>
    </source>
</evidence>
<comment type="similarity">
    <text evidence="1">Belongs to the low molecular weight phosphotyrosine protein phosphatase family.</text>
</comment>
<keyword evidence="3" id="KW-0904">Protein phosphatase</keyword>
<name>A0A2U1K4L4_9BACI</name>
<keyword evidence="5" id="KW-0175">Coiled coil</keyword>